<name>A0A645FBH2_9ZZZZ</name>
<organism evidence="1">
    <name type="scientific">bioreactor metagenome</name>
    <dbReference type="NCBI Taxonomy" id="1076179"/>
    <lineage>
        <taxon>unclassified sequences</taxon>
        <taxon>metagenomes</taxon>
        <taxon>ecological metagenomes</taxon>
    </lineage>
</organism>
<reference evidence="1" key="1">
    <citation type="submission" date="2019-08" db="EMBL/GenBank/DDBJ databases">
        <authorList>
            <person name="Kucharzyk K."/>
            <person name="Murdoch R.W."/>
            <person name="Higgins S."/>
            <person name="Loffler F."/>
        </authorList>
    </citation>
    <scope>NUCLEOTIDE SEQUENCE</scope>
</reference>
<dbReference type="SUPFAM" id="SSF50939">
    <property type="entry name" value="Sialidases"/>
    <property type="match status" value="1"/>
</dbReference>
<dbReference type="EMBL" id="VSSQ01055917">
    <property type="protein sequence ID" value="MPN09793.1"/>
    <property type="molecule type" value="Genomic_DNA"/>
</dbReference>
<proteinExistence type="predicted"/>
<evidence type="ECO:0008006" key="2">
    <source>
        <dbReference type="Google" id="ProtNLM"/>
    </source>
</evidence>
<comment type="caution">
    <text evidence="1">The sequence shown here is derived from an EMBL/GenBank/DDBJ whole genome shotgun (WGS) entry which is preliminary data.</text>
</comment>
<sequence>MGTNKHHGNFIIRKSTDRGKTWTIPYDKTQGLILEGEYHTAPVPVLIHKGRIWRGVEYATAKSTKWGERYSALMMSIPENADLLNAKNWIRSNHLPFDSTYLNGHFHAWLEGNAVVTRDGEVANVLRVYTPDLKDEYCAILTVDKKGKKLNFDRNSFFKMPGAAKKFTIRYDEETHKYWSLVNYIPDEYKNIRTDRARNTLALASSSDLKNWEIESILLRHQDSIYHGFQYIDWLFDGNDIIFVSRTAYDDDEGGAKSAHDANYLTFHKVESFKSK</sequence>
<dbReference type="InterPro" id="IPR036278">
    <property type="entry name" value="Sialidase_sf"/>
</dbReference>
<evidence type="ECO:0000313" key="1">
    <source>
        <dbReference type="EMBL" id="MPN09793.1"/>
    </source>
</evidence>
<dbReference type="AlphaFoldDB" id="A0A645FBH2"/>
<gene>
    <name evidence="1" type="ORF">SDC9_157085</name>
</gene>
<accession>A0A645FBH2</accession>
<protein>
    <recommendedName>
        <fullName evidence="2">Exo-alpha-sialidase</fullName>
    </recommendedName>
</protein>